<dbReference type="InterPro" id="IPR020568">
    <property type="entry name" value="Ribosomal_Su5_D2-typ_SF"/>
</dbReference>
<dbReference type="Pfam" id="PF01205">
    <property type="entry name" value="Impact_N"/>
    <property type="match status" value="1"/>
</dbReference>
<dbReference type="EMBL" id="KZ107838">
    <property type="protein sequence ID" value="OSS53886.1"/>
    <property type="molecule type" value="Genomic_DNA"/>
</dbReference>
<gene>
    <name evidence="4" type="ORF">B5807_01412</name>
</gene>
<name>A0A1Y2MCN0_EPING</name>
<dbReference type="OMA" id="THRIAAW"/>
<dbReference type="AlphaFoldDB" id="A0A1Y2MCN0"/>
<dbReference type="InterPro" id="IPR001498">
    <property type="entry name" value="Impact_N"/>
</dbReference>
<dbReference type="Proteomes" id="UP000193240">
    <property type="component" value="Unassembled WGS sequence"/>
</dbReference>
<dbReference type="InterPro" id="IPR036956">
    <property type="entry name" value="Impact_N_sf"/>
</dbReference>
<evidence type="ECO:0000313" key="5">
    <source>
        <dbReference type="Proteomes" id="UP000193240"/>
    </source>
</evidence>
<dbReference type="SUPFAM" id="SSF54211">
    <property type="entry name" value="Ribosomal protein S5 domain 2-like"/>
    <property type="match status" value="1"/>
</dbReference>
<evidence type="ECO:0000313" key="4">
    <source>
        <dbReference type="EMBL" id="OSS53886.1"/>
    </source>
</evidence>
<feature type="region of interest" description="Disordered" evidence="2">
    <location>
        <begin position="262"/>
        <end position="290"/>
    </location>
</feature>
<dbReference type="InParanoid" id="A0A1Y2MCN0"/>
<evidence type="ECO:0000259" key="3">
    <source>
        <dbReference type="Pfam" id="PF01205"/>
    </source>
</evidence>
<comment type="similarity">
    <text evidence="1">Belongs to the IMPACT family.</text>
</comment>
<accession>A0A1Y2MCN0</accession>
<reference evidence="4 5" key="1">
    <citation type="journal article" date="2017" name="Genome Announc.">
        <title>Genome sequence of the saprophytic ascomycete Epicoccum nigrum ICMP 19927 strain isolated from New Zealand.</title>
        <authorList>
            <person name="Fokin M."/>
            <person name="Fleetwood D."/>
            <person name="Weir B.S."/>
            <person name="Villas-Boas S.G."/>
        </authorList>
    </citation>
    <scope>NUCLEOTIDE SEQUENCE [LARGE SCALE GENOMIC DNA]</scope>
    <source>
        <strain evidence="4 5">ICMP 19927</strain>
    </source>
</reference>
<sequence>MAQKRSHPDSAPDTPDIFKSVQIVEQTSSFIGAFSPALTVAALQRLPEFRTATHKIAAWRKLSRQKSLTPSKPLFDIGHDDDGESWAGGRLARVLNDTQVAGTVVVARWYGGQNIGPIRFAHIENCAKEAIWKWKVANSEAEKEEASKRQRVDDEAAKKQLVDELTQRDRNIAALRKLLVDKKAKLSGEDMAPPTPQKAIDYEKMGLDVLKRLDKARDATIAAILKQMDKLDEDLKMLDGLADDTLDDLDKTDVPGDARAREANTLNGVGKAVGVDTEGVKDNAGHPRKM</sequence>
<proteinExistence type="inferred from homology"/>
<dbReference type="PANTHER" id="PTHR16301:SF25">
    <property type="entry name" value="PROTEIN IMPACT"/>
    <property type="match status" value="1"/>
</dbReference>
<protein>
    <recommendedName>
        <fullName evidence="3">Impact N-terminal domain-containing protein</fullName>
    </recommendedName>
</protein>
<evidence type="ECO:0000256" key="2">
    <source>
        <dbReference type="SAM" id="MobiDB-lite"/>
    </source>
</evidence>
<organism evidence="4 5">
    <name type="scientific">Epicoccum nigrum</name>
    <name type="common">Soil fungus</name>
    <name type="synonym">Epicoccum purpurascens</name>
    <dbReference type="NCBI Taxonomy" id="105696"/>
    <lineage>
        <taxon>Eukaryota</taxon>
        <taxon>Fungi</taxon>
        <taxon>Dikarya</taxon>
        <taxon>Ascomycota</taxon>
        <taxon>Pezizomycotina</taxon>
        <taxon>Dothideomycetes</taxon>
        <taxon>Pleosporomycetidae</taxon>
        <taxon>Pleosporales</taxon>
        <taxon>Pleosporineae</taxon>
        <taxon>Didymellaceae</taxon>
        <taxon>Epicoccum</taxon>
    </lineage>
</organism>
<dbReference type="PANTHER" id="PTHR16301">
    <property type="entry name" value="IMPACT-RELATED"/>
    <property type="match status" value="1"/>
</dbReference>
<dbReference type="GO" id="GO:0140469">
    <property type="term" value="P:GCN2-mediated signaling"/>
    <property type="evidence" value="ECO:0007669"/>
    <property type="project" value="TreeGrafter"/>
</dbReference>
<feature type="compositionally biased region" description="Basic and acidic residues" evidence="2">
    <location>
        <begin position="278"/>
        <end position="290"/>
    </location>
</feature>
<feature type="domain" description="Impact N-terminal" evidence="3">
    <location>
        <begin position="27"/>
        <end position="131"/>
    </location>
</feature>
<dbReference type="GO" id="GO:0005737">
    <property type="term" value="C:cytoplasm"/>
    <property type="evidence" value="ECO:0007669"/>
    <property type="project" value="TreeGrafter"/>
</dbReference>
<keyword evidence="5" id="KW-1185">Reference proteome</keyword>
<evidence type="ECO:0000256" key="1">
    <source>
        <dbReference type="ARBA" id="ARBA00007665"/>
    </source>
</evidence>
<dbReference type="GO" id="GO:0006446">
    <property type="term" value="P:regulation of translational initiation"/>
    <property type="evidence" value="ECO:0007669"/>
    <property type="project" value="TreeGrafter"/>
</dbReference>
<dbReference type="InterPro" id="IPR023582">
    <property type="entry name" value="Impact"/>
</dbReference>
<dbReference type="Gene3D" id="3.30.230.30">
    <property type="entry name" value="Impact, N-terminal domain"/>
    <property type="match status" value="1"/>
</dbReference>
<dbReference type="STRING" id="105696.A0A1Y2MCN0"/>